<dbReference type="AlphaFoldDB" id="A0A518CLK4"/>
<name>A0A518CLK4_9PLAN</name>
<dbReference type="KEGG" id="plon:Pla110_18340"/>
<feature type="region of interest" description="Disordered" evidence="1">
    <location>
        <begin position="1"/>
        <end position="22"/>
    </location>
</feature>
<evidence type="ECO:0000313" key="3">
    <source>
        <dbReference type="Proteomes" id="UP000317178"/>
    </source>
</evidence>
<organism evidence="2 3">
    <name type="scientific">Polystyrenella longa</name>
    <dbReference type="NCBI Taxonomy" id="2528007"/>
    <lineage>
        <taxon>Bacteria</taxon>
        <taxon>Pseudomonadati</taxon>
        <taxon>Planctomycetota</taxon>
        <taxon>Planctomycetia</taxon>
        <taxon>Planctomycetales</taxon>
        <taxon>Planctomycetaceae</taxon>
        <taxon>Polystyrenella</taxon>
    </lineage>
</organism>
<protein>
    <submittedName>
        <fullName evidence="2">Uncharacterized protein</fullName>
    </submittedName>
</protein>
<dbReference type="Proteomes" id="UP000317178">
    <property type="component" value="Chromosome"/>
</dbReference>
<keyword evidence="3" id="KW-1185">Reference proteome</keyword>
<accession>A0A518CLK4</accession>
<sequence length="171" mass="19735">MSFIGKSQRARSLQGGTEVQNDPDAIRDKDLLSACQSVLDELLRSMGKQDISLKDSVVFLLDETSPKNVKTKKRSPGALKRKDENKRACDFHRFMEDFAVSLSQDKIASRDDVVVFIRHRFDEHRYFALRLASSKQDILDFSNRRFECGDNNIEILVRQFGVWLLMGCRYP</sequence>
<dbReference type="RefSeq" id="WP_144995243.1">
    <property type="nucleotide sequence ID" value="NZ_CP036281.1"/>
</dbReference>
<reference evidence="2 3" key="1">
    <citation type="submission" date="2019-02" db="EMBL/GenBank/DDBJ databases">
        <title>Deep-cultivation of Planctomycetes and their phenomic and genomic characterization uncovers novel biology.</title>
        <authorList>
            <person name="Wiegand S."/>
            <person name="Jogler M."/>
            <person name="Boedeker C."/>
            <person name="Pinto D."/>
            <person name="Vollmers J."/>
            <person name="Rivas-Marin E."/>
            <person name="Kohn T."/>
            <person name="Peeters S.H."/>
            <person name="Heuer A."/>
            <person name="Rast P."/>
            <person name="Oberbeckmann S."/>
            <person name="Bunk B."/>
            <person name="Jeske O."/>
            <person name="Meyerdierks A."/>
            <person name="Storesund J.E."/>
            <person name="Kallscheuer N."/>
            <person name="Luecker S."/>
            <person name="Lage O.M."/>
            <person name="Pohl T."/>
            <person name="Merkel B.J."/>
            <person name="Hornburger P."/>
            <person name="Mueller R.-W."/>
            <person name="Bruemmer F."/>
            <person name="Labrenz M."/>
            <person name="Spormann A.M."/>
            <person name="Op den Camp H."/>
            <person name="Overmann J."/>
            <person name="Amann R."/>
            <person name="Jetten M.S.M."/>
            <person name="Mascher T."/>
            <person name="Medema M.H."/>
            <person name="Devos D.P."/>
            <person name="Kaster A.-K."/>
            <person name="Ovreas L."/>
            <person name="Rohde M."/>
            <person name="Galperin M.Y."/>
            <person name="Jogler C."/>
        </authorList>
    </citation>
    <scope>NUCLEOTIDE SEQUENCE [LARGE SCALE GENOMIC DNA]</scope>
    <source>
        <strain evidence="2 3">Pla110</strain>
    </source>
</reference>
<feature type="compositionally biased region" description="Polar residues" evidence="1">
    <location>
        <begin position="10"/>
        <end position="20"/>
    </location>
</feature>
<evidence type="ECO:0000256" key="1">
    <source>
        <dbReference type="SAM" id="MobiDB-lite"/>
    </source>
</evidence>
<evidence type="ECO:0000313" key="2">
    <source>
        <dbReference type="EMBL" id="QDU80112.1"/>
    </source>
</evidence>
<gene>
    <name evidence="2" type="ORF">Pla110_18340</name>
</gene>
<dbReference type="EMBL" id="CP036281">
    <property type="protein sequence ID" value="QDU80112.1"/>
    <property type="molecule type" value="Genomic_DNA"/>
</dbReference>
<proteinExistence type="predicted"/>